<comment type="caution">
    <text evidence="8">The sequence shown here is derived from an EMBL/GenBank/DDBJ whole genome shotgun (WGS) entry which is preliminary data.</text>
</comment>
<evidence type="ECO:0000256" key="2">
    <source>
        <dbReference type="ARBA" id="ARBA00023082"/>
    </source>
</evidence>
<evidence type="ECO:0000259" key="7">
    <source>
        <dbReference type="Pfam" id="PF04542"/>
    </source>
</evidence>
<dbReference type="PANTHER" id="PTHR43133">
    <property type="entry name" value="RNA POLYMERASE ECF-TYPE SIGMA FACTO"/>
    <property type="match status" value="1"/>
</dbReference>
<dbReference type="PANTHER" id="PTHR43133:SF8">
    <property type="entry name" value="RNA POLYMERASE SIGMA FACTOR HI_1459-RELATED"/>
    <property type="match status" value="1"/>
</dbReference>
<dbReference type="RefSeq" id="WP_169324466.1">
    <property type="nucleotide sequence ID" value="NZ_JABCJJ010000009.1"/>
</dbReference>
<dbReference type="SUPFAM" id="SSF88946">
    <property type="entry name" value="Sigma2 domain of RNA polymerase sigma factors"/>
    <property type="match status" value="1"/>
</dbReference>
<accession>A0A7Y0QHN8</accession>
<dbReference type="InterPro" id="IPR007627">
    <property type="entry name" value="RNA_pol_sigma70_r2"/>
</dbReference>
<keyword evidence="9" id="KW-1185">Reference proteome</keyword>
<keyword evidence="4 5" id="KW-0804">Transcription</keyword>
<dbReference type="PROSITE" id="PS01063">
    <property type="entry name" value="SIGMA70_ECF"/>
    <property type="match status" value="1"/>
</dbReference>
<dbReference type="EMBL" id="JABCJJ010000009">
    <property type="protein sequence ID" value="NMR20084.1"/>
    <property type="molecule type" value="Genomic_DNA"/>
</dbReference>
<dbReference type="Proteomes" id="UP000562124">
    <property type="component" value="Unassembled WGS sequence"/>
</dbReference>
<dbReference type="GO" id="GO:0003677">
    <property type="term" value="F:DNA binding"/>
    <property type="evidence" value="ECO:0007669"/>
    <property type="project" value="UniProtKB-KW"/>
</dbReference>
<protein>
    <recommendedName>
        <fullName evidence="5">RNA polymerase sigma factor</fullName>
    </recommendedName>
</protein>
<keyword evidence="1 5" id="KW-0805">Transcription regulation</keyword>
<evidence type="ECO:0000256" key="1">
    <source>
        <dbReference type="ARBA" id="ARBA00023015"/>
    </source>
</evidence>
<evidence type="ECO:0000256" key="4">
    <source>
        <dbReference type="ARBA" id="ARBA00023163"/>
    </source>
</evidence>
<dbReference type="Pfam" id="PF04542">
    <property type="entry name" value="Sigma70_r2"/>
    <property type="match status" value="1"/>
</dbReference>
<dbReference type="GO" id="GO:0016987">
    <property type="term" value="F:sigma factor activity"/>
    <property type="evidence" value="ECO:0007669"/>
    <property type="project" value="UniProtKB-KW"/>
</dbReference>
<keyword evidence="2 5" id="KW-0731">Sigma factor</keyword>
<dbReference type="InterPro" id="IPR014284">
    <property type="entry name" value="RNA_pol_sigma-70_dom"/>
</dbReference>
<sequence length="149" mass="16065">MSPAPDGSTGGDAGWQALLVTQARGGDESAFEALVRLHQDRAYHVALRMTGDPQDAQDVIQDALLQAWKNLGGYRGDSGFGTWLIRIVINRCHNLRRGHRLTTTLPDQDRTSTAAGPEAEAVAGQRRDATVAAVLACGFRRSKAVGRAW</sequence>
<dbReference type="AlphaFoldDB" id="A0A7Y0QHN8"/>
<evidence type="ECO:0000313" key="8">
    <source>
        <dbReference type="EMBL" id="NMR20084.1"/>
    </source>
</evidence>
<gene>
    <name evidence="8" type="ORF">HIR71_07600</name>
</gene>
<dbReference type="Gene3D" id="1.10.1740.10">
    <property type="match status" value="1"/>
</dbReference>
<proteinExistence type="inferred from homology"/>
<organism evidence="8 9">
    <name type="scientific">Cellulomonas fimi</name>
    <dbReference type="NCBI Taxonomy" id="1708"/>
    <lineage>
        <taxon>Bacteria</taxon>
        <taxon>Bacillati</taxon>
        <taxon>Actinomycetota</taxon>
        <taxon>Actinomycetes</taxon>
        <taxon>Micrococcales</taxon>
        <taxon>Cellulomonadaceae</taxon>
        <taxon>Cellulomonas</taxon>
    </lineage>
</organism>
<comment type="similarity">
    <text evidence="5">Belongs to the sigma-70 factor family. ECF subfamily.</text>
</comment>
<evidence type="ECO:0000313" key="9">
    <source>
        <dbReference type="Proteomes" id="UP000562124"/>
    </source>
</evidence>
<evidence type="ECO:0000256" key="3">
    <source>
        <dbReference type="ARBA" id="ARBA00023125"/>
    </source>
</evidence>
<dbReference type="InterPro" id="IPR013325">
    <property type="entry name" value="RNA_pol_sigma_r2"/>
</dbReference>
<dbReference type="NCBIfam" id="TIGR02937">
    <property type="entry name" value="sigma70-ECF"/>
    <property type="match status" value="1"/>
</dbReference>
<dbReference type="GO" id="GO:0006352">
    <property type="term" value="P:DNA-templated transcription initiation"/>
    <property type="evidence" value="ECO:0007669"/>
    <property type="project" value="InterPro"/>
</dbReference>
<feature type="compositionally biased region" description="Polar residues" evidence="6">
    <location>
        <begin position="103"/>
        <end position="114"/>
    </location>
</feature>
<name>A0A7Y0QHN8_CELFI</name>
<reference evidence="8 9" key="1">
    <citation type="submission" date="2020-04" db="EMBL/GenBank/DDBJ databases">
        <title>Sequencing and Assembly of C. fimi.</title>
        <authorList>
            <person name="Ramsey A.R."/>
        </authorList>
    </citation>
    <scope>NUCLEOTIDE SEQUENCE [LARGE SCALE GENOMIC DNA]</scope>
    <source>
        <strain evidence="8 9">SB</strain>
    </source>
</reference>
<dbReference type="InterPro" id="IPR000838">
    <property type="entry name" value="RNA_pol_sigma70_ECF_CS"/>
</dbReference>
<feature type="region of interest" description="Disordered" evidence="6">
    <location>
        <begin position="103"/>
        <end position="122"/>
    </location>
</feature>
<keyword evidence="3 5" id="KW-0238">DNA-binding</keyword>
<evidence type="ECO:0000256" key="6">
    <source>
        <dbReference type="SAM" id="MobiDB-lite"/>
    </source>
</evidence>
<feature type="domain" description="RNA polymerase sigma-70 region 2" evidence="7">
    <location>
        <begin position="34"/>
        <end position="100"/>
    </location>
</feature>
<dbReference type="InterPro" id="IPR039425">
    <property type="entry name" value="RNA_pol_sigma-70-like"/>
</dbReference>
<evidence type="ECO:0000256" key="5">
    <source>
        <dbReference type="RuleBase" id="RU000716"/>
    </source>
</evidence>